<dbReference type="PRINTS" id="PR01727">
    <property type="entry name" value="DNABINDINGHU"/>
</dbReference>
<protein>
    <submittedName>
        <fullName evidence="6">DNA-binding protein HU</fullName>
    </submittedName>
</protein>
<dbReference type="Proteomes" id="UP000004259">
    <property type="component" value="Unassembled WGS sequence"/>
</dbReference>
<evidence type="ECO:0000313" key="6">
    <source>
        <dbReference type="EMBL" id="EGC02210.1"/>
    </source>
</evidence>
<comment type="similarity">
    <text evidence="1 4">Belongs to the bacterial histone-like protein family.</text>
</comment>
<evidence type="ECO:0000256" key="2">
    <source>
        <dbReference type="ARBA" id="ARBA00023067"/>
    </source>
</evidence>
<dbReference type="GO" id="GO:0003677">
    <property type="term" value="F:DNA binding"/>
    <property type="evidence" value="ECO:0007669"/>
    <property type="project" value="UniProtKB-KW"/>
</dbReference>
<evidence type="ECO:0000256" key="5">
    <source>
        <dbReference type="SAM" id="MobiDB-lite"/>
    </source>
</evidence>
<accession>E9SEV1</accession>
<dbReference type="GO" id="GO:0005829">
    <property type="term" value="C:cytosol"/>
    <property type="evidence" value="ECO:0007669"/>
    <property type="project" value="TreeGrafter"/>
</dbReference>
<dbReference type="EMBL" id="ADKM02000102">
    <property type="protein sequence ID" value="EGC02210.1"/>
    <property type="molecule type" value="Genomic_DNA"/>
</dbReference>
<dbReference type="GO" id="GO:0030527">
    <property type="term" value="F:structural constituent of chromatin"/>
    <property type="evidence" value="ECO:0007669"/>
    <property type="project" value="InterPro"/>
</dbReference>
<dbReference type="Pfam" id="PF00216">
    <property type="entry name" value="Bac_DNA_binding"/>
    <property type="match status" value="1"/>
</dbReference>
<dbReference type="SUPFAM" id="SSF47729">
    <property type="entry name" value="IHF-like DNA-binding proteins"/>
    <property type="match status" value="1"/>
</dbReference>
<name>E9SEV1_RUMAL</name>
<keyword evidence="2" id="KW-0226">DNA condensation</keyword>
<dbReference type="InterPro" id="IPR000119">
    <property type="entry name" value="Hist_DNA-bd"/>
</dbReference>
<dbReference type="STRING" id="246199.CUS_4841"/>
<dbReference type="InterPro" id="IPR010992">
    <property type="entry name" value="IHF-like_DNA-bd_dom_sf"/>
</dbReference>
<evidence type="ECO:0000256" key="3">
    <source>
        <dbReference type="ARBA" id="ARBA00023125"/>
    </source>
</evidence>
<dbReference type="SMART" id="SM00411">
    <property type="entry name" value="BHL"/>
    <property type="match status" value="1"/>
</dbReference>
<proteinExistence type="inferred from homology"/>
<feature type="region of interest" description="Disordered" evidence="5">
    <location>
        <begin position="91"/>
        <end position="110"/>
    </location>
</feature>
<keyword evidence="7" id="KW-1185">Reference proteome</keyword>
<evidence type="ECO:0000313" key="7">
    <source>
        <dbReference type="Proteomes" id="UP000004259"/>
    </source>
</evidence>
<comment type="caution">
    <text evidence="6">The sequence shown here is derived from an EMBL/GenBank/DDBJ whole genome shotgun (WGS) entry which is preliminary data.</text>
</comment>
<dbReference type="Gene3D" id="4.10.520.10">
    <property type="entry name" value="IHF-like DNA-binding proteins"/>
    <property type="match status" value="1"/>
</dbReference>
<organism evidence="6 7">
    <name type="scientific">Ruminococcus albus 8</name>
    <dbReference type="NCBI Taxonomy" id="246199"/>
    <lineage>
        <taxon>Bacteria</taxon>
        <taxon>Bacillati</taxon>
        <taxon>Bacillota</taxon>
        <taxon>Clostridia</taxon>
        <taxon>Eubacteriales</taxon>
        <taxon>Oscillospiraceae</taxon>
        <taxon>Ruminococcus</taxon>
    </lineage>
</organism>
<dbReference type="PANTHER" id="PTHR33175:SF3">
    <property type="entry name" value="DNA-BINDING PROTEIN HU-BETA"/>
    <property type="match status" value="1"/>
</dbReference>
<dbReference type="GO" id="GO:0030261">
    <property type="term" value="P:chromosome condensation"/>
    <property type="evidence" value="ECO:0007669"/>
    <property type="project" value="UniProtKB-KW"/>
</dbReference>
<dbReference type="RefSeq" id="WP_002851356.1">
    <property type="nucleotide sequence ID" value="NZ_ADKM02000102.1"/>
</dbReference>
<keyword evidence="3 6" id="KW-0238">DNA-binding</keyword>
<dbReference type="eggNOG" id="COG0776">
    <property type="taxonomic scope" value="Bacteria"/>
</dbReference>
<evidence type="ECO:0000256" key="4">
    <source>
        <dbReference type="RuleBase" id="RU003939"/>
    </source>
</evidence>
<evidence type="ECO:0000256" key="1">
    <source>
        <dbReference type="ARBA" id="ARBA00010529"/>
    </source>
</evidence>
<feature type="compositionally biased region" description="Basic residues" evidence="5">
    <location>
        <begin position="96"/>
        <end position="110"/>
    </location>
</feature>
<dbReference type="CDD" id="cd13831">
    <property type="entry name" value="HU"/>
    <property type="match status" value="1"/>
</dbReference>
<reference evidence="6 7" key="1">
    <citation type="submission" date="2011-02" db="EMBL/GenBank/DDBJ databases">
        <authorList>
            <person name="Nelson K.E."/>
            <person name="Sutton G."/>
            <person name="Torralba M."/>
            <person name="Durkin S."/>
            <person name="Harkins D."/>
            <person name="Montgomery R."/>
            <person name="Ziemer C."/>
            <person name="Klaassens E."/>
            <person name="Ocuiv P."/>
            <person name="Morrison M."/>
        </authorList>
    </citation>
    <scope>NUCLEOTIDE SEQUENCE [LARGE SCALE GENOMIC DNA]</scope>
    <source>
        <strain evidence="6 7">8</strain>
    </source>
</reference>
<gene>
    <name evidence="6" type="primary">hup</name>
    <name evidence="6" type="ORF">CUS_4841</name>
</gene>
<sequence length="110" mass="11886">MNKPEFVNAVSEKNPSLTKKTVTEVVDSVISTIQETVAAGDSVSFVGFGTFSSKVRAARESINPTTKEKIHIEEKTVPTFKAGKAFKDAVAEASKPKVKTKNKKSGRSKK</sequence>
<dbReference type="AlphaFoldDB" id="E9SEV1"/>
<dbReference type="PANTHER" id="PTHR33175">
    <property type="entry name" value="DNA-BINDING PROTEIN HU"/>
    <property type="match status" value="1"/>
</dbReference>
<dbReference type="OrthoDB" id="9799835at2"/>